<evidence type="ECO:0000313" key="1">
    <source>
        <dbReference type="EMBL" id="HCL01984.1"/>
    </source>
</evidence>
<dbReference type="PANTHER" id="PTHR34351">
    <property type="entry name" value="SLR1927 PROTEIN-RELATED"/>
    <property type="match status" value="1"/>
</dbReference>
<gene>
    <name evidence="1" type="ORF">DHW61_06125</name>
</gene>
<dbReference type="AlphaFoldDB" id="A0A3D2X502"/>
<organism evidence="1 2">
    <name type="scientific">Lachnoclostridium phytofermentans</name>
    <dbReference type="NCBI Taxonomy" id="66219"/>
    <lineage>
        <taxon>Bacteria</taxon>
        <taxon>Bacillati</taxon>
        <taxon>Bacillota</taxon>
        <taxon>Clostridia</taxon>
        <taxon>Lachnospirales</taxon>
        <taxon>Lachnospiraceae</taxon>
    </lineage>
</organism>
<sequence>MRIITSFLLIGFVYYIQHFLYEKYWDYRLRVTLSFEDNFVTEGQKTYLIECVENDKFLPIPLLRVKFSTSKYFLFGKENNANVTDQYYRHNVYSIIPYQKITRKYPCLCSKRGCYSINRIDLISRDLFLSGILANQMPCDSMIHVLPGTVSPLKYPKNLISALQSIIHQAALTEDPFELKSIRDYEPYDNIRHINWKQTARTGHLKVNTHFPTTWQNVSIYLNLDANIVSHQEELLEESIRIAYSLASMLNEANVPVRFLCNGKDIFTSQTIKMEAGSGRHYLTQLGISLARIDLKKSADNFTSTLEQFLVQDQISHQLILISNYRKPDLLETYHKLMDCGYSCFYIIPILKSVEELETSIPNSMIWEVDYLETTLSETP</sequence>
<evidence type="ECO:0000313" key="2">
    <source>
        <dbReference type="Proteomes" id="UP000262969"/>
    </source>
</evidence>
<dbReference type="EMBL" id="DPVV01000206">
    <property type="protein sequence ID" value="HCL01984.1"/>
    <property type="molecule type" value="Genomic_DNA"/>
</dbReference>
<dbReference type="Proteomes" id="UP000262969">
    <property type="component" value="Unassembled WGS sequence"/>
</dbReference>
<proteinExistence type="predicted"/>
<reference evidence="1 2" key="1">
    <citation type="journal article" date="2018" name="Nat. Biotechnol.">
        <title>A standardized bacterial taxonomy based on genome phylogeny substantially revises the tree of life.</title>
        <authorList>
            <person name="Parks D.H."/>
            <person name="Chuvochina M."/>
            <person name="Waite D.W."/>
            <person name="Rinke C."/>
            <person name="Skarshewski A."/>
            <person name="Chaumeil P.A."/>
            <person name="Hugenholtz P."/>
        </authorList>
    </citation>
    <scope>NUCLEOTIDE SEQUENCE [LARGE SCALE GENOMIC DNA]</scope>
    <source>
        <strain evidence="1">UBA11728</strain>
    </source>
</reference>
<protein>
    <submittedName>
        <fullName evidence="1">Uncharacterized protein</fullName>
    </submittedName>
</protein>
<dbReference type="PANTHER" id="PTHR34351:SF2">
    <property type="entry name" value="DUF58 DOMAIN-CONTAINING PROTEIN"/>
    <property type="match status" value="1"/>
</dbReference>
<comment type="caution">
    <text evidence="1">The sequence shown here is derived from an EMBL/GenBank/DDBJ whole genome shotgun (WGS) entry which is preliminary data.</text>
</comment>
<name>A0A3D2X502_9FIRM</name>
<accession>A0A3D2X502</accession>